<dbReference type="EMBL" id="CAWYQH010000002">
    <property type="protein sequence ID" value="CAK8673486.1"/>
    <property type="molecule type" value="Genomic_DNA"/>
</dbReference>
<dbReference type="CDD" id="cd00742">
    <property type="entry name" value="FABP"/>
    <property type="match status" value="1"/>
</dbReference>
<evidence type="ECO:0000313" key="4">
    <source>
        <dbReference type="EMBL" id="CAK8673486.1"/>
    </source>
</evidence>
<evidence type="ECO:0000256" key="2">
    <source>
        <dbReference type="RuleBase" id="RU003696"/>
    </source>
</evidence>
<dbReference type="InterPro" id="IPR000463">
    <property type="entry name" value="Fatty_acid-bd"/>
</dbReference>
<dbReference type="Gene3D" id="2.40.128.20">
    <property type="match status" value="1"/>
</dbReference>
<dbReference type="Proteomes" id="UP001642483">
    <property type="component" value="Unassembled WGS sequence"/>
</dbReference>
<evidence type="ECO:0000256" key="1">
    <source>
        <dbReference type="ARBA" id="ARBA00008390"/>
    </source>
</evidence>
<accession>A0ABP0F230</accession>
<keyword evidence="2" id="KW-0813">Transport</keyword>
<dbReference type="PRINTS" id="PR00178">
    <property type="entry name" value="FATTYACIDBP"/>
</dbReference>
<dbReference type="InterPro" id="IPR012674">
    <property type="entry name" value="Calycin"/>
</dbReference>
<dbReference type="InterPro" id="IPR031259">
    <property type="entry name" value="ILBP"/>
</dbReference>
<dbReference type="InterPro" id="IPR000566">
    <property type="entry name" value="Lipocln_cytosolic_FA-bd_dom"/>
</dbReference>
<gene>
    <name evidence="4" type="ORF">CVLEPA_LOCUS3278</name>
</gene>
<keyword evidence="5" id="KW-1185">Reference proteome</keyword>
<protein>
    <recommendedName>
        <fullName evidence="3">Cytosolic fatty-acid binding proteins domain-containing protein</fullName>
    </recommendedName>
</protein>
<sequence>MVSPLFGKWKVEKSENFEEYMKKIGVNIALRKMGALASSTSEITDEGDNKVRINTQSTFKSTNRIFPIGEEIEEQRMDGQNVKTTTVWEGNNKLHQIQLWDNRKAVQDWIYEDGKLILRLECEGVVCTRINTRCE</sequence>
<dbReference type="SUPFAM" id="SSF50814">
    <property type="entry name" value="Lipocalins"/>
    <property type="match status" value="1"/>
</dbReference>
<dbReference type="PANTHER" id="PTHR11955">
    <property type="entry name" value="FATTY ACID BINDING PROTEIN"/>
    <property type="match status" value="1"/>
</dbReference>
<feature type="domain" description="Cytosolic fatty-acid binding proteins" evidence="3">
    <location>
        <begin position="7"/>
        <end position="24"/>
    </location>
</feature>
<evidence type="ECO:0000313" key="5">
    <source>
        <dbReference type="Proteomes" id="UP001642483"/>
    </source>
</evidence>
<dbReference type="PROSITE" id="PS00214">
    <property type="entry name" value="FABP"/>
    <property type="match status" value="1"/>
</dbReference>
<comment type="similarity">
    <text evidence="1 2">Belongs to the calycin superfamily. Fatty-acid binding protein (FABP) family.</text>
</comment>
<reference evidence="4 5" key="1">
    <citation type="submission" date="2024-02" db="EMBL/GenBank/DDBJ databases">
        <authorList>
            <person name="Daric V."/>
            <person name="Darras S."/>
        </authorList>
    </citation>
    <scope>NUCLEOTIDE SEQUENCE [LARGE SCALE GENOMIC DNA]</scope>
</reference>
<comment type="caution">
    <text evidence="4">The sequence shown here is derived from an EMBL/GenBank/DDBJ whole genome shotgun (WGS) entry which is preliminary data.</text>
</comment>
<evidence type="ECO:0000259" key="3">
    <source>
        <dbReference type="PROSITE" id="PS00214"/>
    </source>
</evidence>
<organism evidence="4 5">
    <name type="scientific">Clavelina lepadiformis</name>
    <name type="common">Light-bulb sea squirt</name>
    <name type="synonym">Ascidia lepadiformis</name>
    <dbReference type="NCBI Taxonomy" id="159417"/>
    <lineage>
        <taxon>Eukaryota</taxon>
        <taxon>Metazoa</taxon>
        <taxon>Chordata</taxon>
        <taxon>Tunicata</taxon>
        <taxon>Ascidiacea</taxon>
        <taxon>Aplousobranchia</taxon>
        <taxon>Clavelinidae</taxon>
        <taxon>Clavelina</taxon>
    </lineage>
</organism>
<name>A0ABP0F230_CLALP</name>
<dbReference type="Pfam" id="PF00061">
    <property type="entry name" value="Lipocalin"/>
    <property type="match status" value="1"/>
</dbReference>
<proteinExistence type="inferred from homology"/>